<evidence type="ECO:0000256" key="1">
    <source>
        <dbReference type="ARBA" id="ARBA00007926"/>
    </source>
</evidence>
<keyword evidence="2" id="KW-0689">Ribosomal protein</keyword>
<evidence type="ECO:0000256" key="4">
    <source>
        <dbReference type="SAM" id="MobiDB-lite"/>
    </source>
</evidence>
<dbReference type="GO" id="GO:0003735">
    <property type="term" value="F:structural constituent of ribosome"/>
    <property type="evidence" value="ECO:0007669"/>
    <property type="project" value="InterPro"/>
</dbReference>
<keyword evidence="3" id="KW-0687">Ribonucleoprotein</keyword>
<dbReference type="EMBL" id="CAKKNE010000005">
    <property type="protein sequence ID" value="CAH0377697.1"/>
    <property type="molecule type" value="Genomic_DNA"/>
</dbReference>
<name>A0A6S8Y1B1_9STRA</name>
<feature type="region of interest" description="Disordered" evidence="4">
    <location>
        <begin position="127"/>
        <end position="155"/>
    </location>
</feature>
<dbReference type="Gene3D" id="3.30.390.110">
    <property type="match status" value="1"/>
</dbReference>
<dbReference type="Proteomes" id="UP000789595">
    <property type="component" value="Unassembled WGS sequence"/>
</dbReference>
<dbReference type="InterPro" id="IPR002672">
    <property type="entry name" value="Ribosomal_eL28"/>
</dbReference>
<reference evidence="7" key="2">
    <citation type="submission" date="2021-11" db="EMBL/GenBank/DDBJ databases">
        <authorList>
            <consortium name="Genoscope - CEA"/>
            <person name="William W."/>
        </authorList>
    </citation>
    <scope>NUCLEOTIDE SEQUENCE</scope>
</reference>
<gene>
    <name evidence="6" type="ORF">PCAL00307_LOCUS20110</name>
    <name evidence="7" type="ORF">PECAL_5P22240</name>
</gene>
<evidence type="ECO:0000313" key="8">
    <source>
        <dbReference type="Proteomes" id="UP000789595"/>
    </source>
</evidence>
<reference evidence="6" key="1">
    <citation type="submission" date="2021-01" db="EMBL/GenBank/DDBJ databases">
        <authorList>
            <person name="Corre E."/>
            <person name="Pelletier E."/>
            <person name="Niang G."/>
            <person name="Scheremetjew M."/>
            <person name="Finn R."/>
            <person name="Kale V."/>
            <person name="Holt S."/>
            <person name="Cochrane G."/>
            <person name="Meng A."/>
            <person name="Brown T."/>
            <person name="Cohen L."/>
        </authorList>
    </citation>
    <scope>NUCLEOTIDE SEQUENCE</scope>
    <source>
        <strain evidence="6">CCMP1756</strain>
    </source>
</reference>
<dbReference type="PANTHER" id="PTHR10544">
    <property type="entry name" value="60S RIBOSOMAL PROTEIN L28"/>
    <property type="match status" value="1"/>
</dbReference>
<evidence type="ECO:0000256" key="3">
    <source>
        <dbReference type="ARBA" id="ARBA00023274"/>
    </source>
</evidence>
<dbReference type="EMBL" id="HBIW01023326">
    <property type="protein sequence ID" value="CAE0704662.1"/>
    <property type="molecule type" value="Transcribed_RNA"/>
</dbReference>
<evidence type="ECO:0000259" key="5">
    <source>
        <dbReference type="Pfam" id="PF01778"/>
    </source>
</evidence>
<dbReference type="OrthoDB" id="338850at2759"/>
<proteinExistence type="inferred from homology"/>
<feature type="domain" description="Ribosomal eL28/Mak16" evidence="5">
    <location>
        <begin position="10"/>
        <end position="121"/>
    </location>
</feature>
<dbReference type="Pfam" id="PF01778">
    <property type="entry name" value="Ribosomal_L28e"/>
    <property type="match status" value="1"/>
</dbReference>
<dbReference type="GO" id="GO:1990904">
    <property type="term" value="C:ribonucleoprotein complex"/>
    <property type="evidence" value="ECO:0007669"/>
    <property type="project" value="UniProtKB-KW"/>
</dbReference>
<comment type="similarity">
    <text evidence="1">Belongs to the eukaryotic ribosomal protein eL28 family.</text>
</comment>
<dbReference type="GO" id="GO:0005840">
    <property type="term" value="C:ribosome"/>
    <property type="evidence" value="ECO:0007669"/>
    <property type="project" value="UniProtKB-KW"/>
</dbReference>
<evidence type="ECO:0000313" key="7">
    <source>
        <dbReference type="EMBL" id="CAH0377697.1"/>
    </source>
</evidence>
<dbReference type="InterPro" id="IPR029004">
    <property type="entry name" value="Ribosomal_eL28/Mak16"/>
</dbReference>
<protein>
    <recommendedName>
        <fullName evidence="5">Ribosomal eL28/Mak16 domain-containing protein</fullName>
    </recommendedName>
</protein>
<accession>A0A6S8Y1B1</accession>
<sequence length="155" mass="17018">MTSLPASQAWLYVRNNSSFLVKRNGVQFSREPGNLTQLNTYKSSGLCNDKAIDINLDEDGKIVMALKAPKRATKPSKSLNKTPLRKNFRRSAKAIQSQTAGKFYRGDLTGKALARYAALHRFTKVQQGLAKKAKTKTGRRGAVGDDDEGMPSLTA</sequence>
<dbReference type="AlphaFoldDB" id="A0A6S8Y1B1"/>
<organism evidence="6">
    <name type="scientific">Pelagomonas calceolata</name>
    <dbReference type="NCBI Taxonomy" id="35677"/>
    <lineage>
        <taxon>Eukaryota</taxon>
        <taxon>Sar</taxon>
        <taxon>Stramenopiles</taxon>
        <taxon>Ochrophyta</taxon>
        <taxon>Pelagophyceae</taxon>
        <taxon>Pelagomonadales</taxon>
        <taxon>Pelagomonadaceae</taxon>
        <taxon>Pelagomonas</taxon>
    </lineage>
</organism>
<dbReference type="GO" id="GO:0006412">
    <property type="term" value="P:translation"/>
    <property type="evidence" value="ECO:0007669"/>
    <property type="project" value="InterPro"/>
</dbReference>
<evidence type="ECO:0000256" key="2">
    <source>
        <dbReference type="ARBA" id="ARBA00022980"/>
    </source>
</evidence>
<keyword evidence="8" id="KW-1185">Reference proteome</keyword>
<evidence type="ECO:0000313" key="6">
    <source>
        <dbReference type="EMBL" id="CAE0704662.1"/>
    </source>
</evidence>